<reference evidence="1" key="2">
    <citation type="journal article" date="2015" name="Fish Shellfish Immunol.">
        <title>Early steps in the European eel (Anguilla anguilla)-Vibrio vulnificus interaction in the gills: Role of the RtxA13 toxin.</title>
        <authorList>
            <person name="Callol A."/>
            <person name="Pajuelo D."/>
            <person name="Ebbesson L."/>
            <person name="Teles M."/>
            <person name="MacKenzie S."/>
            <person name="Amaro C."/>
        </authorList>
    </citation>
    <scope>NUCLEOTIDE SEQUENCE</scope>
</reference>
<proteinExistence type="predicted"/>
<dbReference type="AlphaFoldDB" id="A0A0E9PP27"/>
<accession>A0A0E9PP27</accession>
<reference evidence="1" key="1">
    <citation type="submission" date="2014-11" db="EMBL/GenBank/DDBJ databases">
        <authorList>
            <person name="Amaro Gonzalez C."/>
        </authorList>
    </citation>
    <scope>NUCLEOTIDE SEQUENCE</scope>
</reference>
<organism evidence="1">
    <name type="scientific">Anguilla anguilla</name>
    <name type="common">European freshwater eel</name>
    <name type="synonym">Muraena anguilla</name>
    <dbReference type="NCBI Taxonomy" id="7936"/>
    <lineage>
        <taxon>Eukaryota</taxon>
        <taxon>Metazoa</taxon>
        <taxon>Chordata</taxon>
        <taxon>Craniata</taxon>
        <taxon>Vertebrata</taxon>
        <taxon>Euteleostomi</taxon>
        <taxon>Actinopterygii</taxon>
        <taxon>Neopterygii</taxon>
        <taxon>Teleostei</taxon>
        <taxon>Anguilliformes</taxon>
        <taxon>Anguillidae</taxon>
        <taxon>Anguilla</taxon>
    </lineage>
</organism>
<name>A0A0E9PP27_ANGAN</name>
<dbReference type="EMBL" id="GBXM01102520">
    <property type="protein sequence ID" value="JAH06057.1"/>
    <property type="molecule type" value="Transcribed_RNA"/>
</dbReference>
<sequence>MFSIVQIENIYFFSVFKKLCMKKDMFTVLQGGGKPYFLFIKKLGLSFL</sequence>
<protein>
    <submittedName>
        <fullName evidence="1">Uncharacterized protein</fullName>
    </submittedName>
</protein>
<evidence type="ECO:0000313" key="1">
    <source>
        <dbReference type="EMBL" id="JAH06057.1"/>
    </source>
</evidence>